<organism evidence="2 3">
    <name type="scientific">Cryptolaemus montrouzieri</name>
    <dbReference type="NCBI Taxonomy" id="559131"/>
    <lineage>
        <taxon>Eukaryota</taxon>
        <taxon>Metazoa</taxon>
        <taxon>Ecdysozoa</taxon>
        <taxon>Arthropoda</taxon>
        <taxon>Hexapoda</taxon>
        <taxon>Insecta</taxon>
        <taxon>Pterygota</taxon>
        <taxon>Neoptera</taxon>
        <taxon>Endopterygota</taxon>
        <taxon>Coleoptera</taxon>
        <taxon>Polyphaga</taxon>
        <taxon>Cucujiformia</taxon>
        <taxon>Coccinelloidea</taxon>
        <taxon>Coccinellidae</taxon>
        <taxon>Scymninae</taxon>
        <taxon>Scymnini</taxon>
        <taxon>Cryptolaemus</taxon>
    </lineage>
</organism>
<name>A0ABD2N6N9_9CUCU</name>
<keyword evidence="3" id="KW-1185">Reference proteome</keyword>
<evidence type="ECO:0000313" key="3">
    <source>
        <dbReference type="Proteomes" id="UP001516400"/>
    </source>
</evidence>
<dbReference type="EMBL" id="JABFTP020000062">
    <property type="protein sequence ID" value="KAL3274328.1"/>
    <property type="molecule type" value="Genomic_DNA"/>
</dbReference>
<reference evidence="2 3" key="1">
    <citation type="journal article" date="2021" name="BMC Biol.">
        <title>Horizontally acquired antibacterial genes associated with adaptive radiation of ladybird beetles.</title>
        <authorList>
            <person name="Li H.S."/>
            <person name="Tang X.F."/>
            <person name="Huang Y.H."/>
            <person name="Xu Z.Y."/>
            <person name="Chen M.L."/>
            <person name="Du X.Y."/>
            <person name="Qiu B.Y."/>
            <person name="Chen P.T."/>
            <person name="Zhang W."/>
            <person name="Slipinski A."/>
            <person name="Escalona H.E."/>
            <person name="Waterhouse R.M."/>
            <person name="Zwick A."/>
            <person name="Pang H."/>
        </authorList>
    </citation>
    <scope>NUCLEOTIDE SEQUENCE [LARGE SCALE GENOMIC DNA]</scope>
    <source>
        <strain evidence="2">SYSU2018</strain>
    </source>
</reference>
<accession>A0ABD2N6N9</accession>
<evidence type="ECO:0000256" key="1">
    <source>
        <dbReference type="SAM" id="MobiDB-lite"/>
    </source>
</evidence>
<gene>
    <name evidence="2" type="ORF">HHI36_015730</name>
</gene>
<feature type="region of interest" description="Disordered" evidence="1">
    <location>
        <begin position="18"/>
        <end position="66"/>
    </location>
</feature>
<comment type="caution">
    <text evidence="2">The sequence shown here is derived from an EMBL/GenBank/DDBJ whole genome shotgun (WGS) entry which is preliminary data.</text>
</comment>
<sequence>MIVKRCWIKRKTEIRQTDIEEGIEERENGSDTDQDRDSSSEEESQVHEWYLGKDKVTKRSKKHPSTKVRRGAYNVLLRLPGTFGNAREATTPYECWKCIVSPHISIIVKNTNIYKPKMQAQFSRERNAKPTDVMEYKCFIG</sequence>
<dbReference type="AlphaFoldDB" id="A0ABD2N6N9"/>
<protein>
    <submittedName>
        <fullName evidence="2">Uncharacterized protein</fullName>
    </submittedName>
</protein>
<evidence type="ECO:0000313" key="2">
    <source>
        <dbReference type="EMBL" id="KAL3274328.1"/>
    </source>
</evidence>
<proteinExistence type="predicted"/>
<dbReference type="Proteomes" id="UP001516400">
    <property type="component" value="Unassembled WGS sequence"/>
</dbReference>
<feature type="compositionally biased region" description="Basic and acidic residues" evidence="1">
    <location>
        <begin position="25"/>
        <end position="57"/>
    </location>
</feature>